<keyword evidence="3" id="KW-1185">Reference proteome</keyword>
<gene>
    <name evidence="2" type="ORF">L2725_01385</name>
</gene>
<name>A0ABT0N203_9GAMM</name>
<protein>
    <recommendedName>
        <fullName evidence="4">DUF5666 domain-containing protein</fullName>
    </recommendedName>
</protein>
<evidence type="ECO:0000313" key="3">
    <source>
        <dbReference type="Proteomes" id="UP001202831"/>
    </source>
</evidence>
<evidence type="ECO:0000256" key="1">
    <source>
        <dbReference type="SAM" id="SignalP"/>
    </source>
</evidence>
<evidence type="ECO:0008006" key="4">
    <source>
        <dbReference type="Google" id="ProtNLM"/>
    </source>
</evidence>
<comment type="caution">
    <text evidence="2">The sequence shown here is derived from an EMBL/GenBank/DDBJ whole genome shotgun (WGS) entry which is preliminary data.</text>
</comment>
<sequence length="226" mass="23800">MRAKILKLLGLPALTLAGAVMAQPQELSEDELGAIRGKYTVSGQDYYFGLLMQTRYIQPDGQVRQADMQVEISAASGMQVTVSDAVTATSESAQFELLGQQSGLQQRIQIAGSSNRAFNDMSLAEGTLTPLENGVVVAIGQQWVSSQGDVLFSTQTGQLGMQINLPSGVAVQGILNQSGNGQLLQSIDIHGGAQAISNLSDLRYAGIDIGTIPTGVLAQQLLGLNH</sequence>
<feature type="chain" id="PRO_5047214501" description="DUF5666 domain-containing protein" evidence="1">
    <location>
        <begin position="23"/>
        <end position="226"/>
    </location>
</feature>
<dbReference type="Proteomes" id="UP001202831">
    <property type="component" value="Unassembled WGS sequence"/>
</dbReference>
<dbReference type="RefSeq" id="WP_249247268.1">
    <property type="nucleotide sequence ID" value="NZ_JAKIKT010000001.1"/>
</dbReference>
<feature type="signal peptide" evidence="1">
    <location>
        <begin position="1"/>
        <end position="22"/>
    </location>
</feature>
<proteinExistence type="predicted"/>
<evidence type="ECO:0000313" key="2">
    <source>
        <dbReference type="EMBL" id="MCL2912446.1"/>
    </source>
</evidence>
<accession>A0ABT0N203</accession>
<keyword evidence="1" id="KW-0732">Signal</keyword>
<organism evidence="2 3">
    <name type="scientific">Shewanella corallii</name>
    <dbReference type="NCBI Taxonomy" id="560080"/>
    <lineage>
        <taxon>Bacteria</taxon>
        <taxon>Pseudomonadati</taxon>
        <taxon>Pseudomonadota</taxon>
        <taxon>Gammaproteobacteria</taxon>
        <taxon>Alteromonadales</taxon>
        <taxon>Shewanellaceae</taxon>
        <taxon>Shewanella</taxon>
    </lineage>
</organism>
<dbReference type="EMBL" id="JAKIKT010000001">
    <property type="protein sequence ID" value="MCL2912446.1"/>
    <property type="molecule type" value="Genomic_DNA"/>
</dbReference>
<reference evidence="2 3" key="1">
    <citation type="submission" date="2022-01" db="EMBL/GenBank/DDBJ databases">
        <title>Whole genome-based taxonomy of the Shewanellaceae.</title>
        <authorList>
            <person name="Martin-Rodriguez A.J."/>
        </authorList>
    </citation>
    <scope>NUCLEOTIDE SEQUENCE [LARGE SCALE GENOMIC DNA]</scope>
    <source>
        <strain evidence="2 3">DSM 21332</strain>
    </source>
</reference>